<gene>
    <name evidence="2" type="ORF">SAMN05216361_3030</name>
</gene>
<keyword evidence="3" id="KW-1185">Reference proteome</keyword>
<sequence length="340" mass="38140">MIRLTSQTTPASGVCTPLCDGVWWLRMPLPFELDHINLYVLQDSDGIFIIDTGLSSRKSKAIWQTCFEQFKQPLKGVIVTHMHPDHSGLAGWLCREFNVPLYMSALEYFAARSIFGPNPGADLSTDKRYFQRAGVDQSIIEQHVRPRDTYTEGVEPLPLAFHRLTQGQTLNIAGRSWQVMTFAGHSPEHVCLYNATDKLLIGGDQILPQISPNIGVYSQEPEANPLAHYFESLTALGDLPSDVLVLPSHNVPYTGVSFRAQQLREHHEAQLAALVSFCEEPQTLVACLPVMYKRELSGRHMFFAVAECLSHLNYLMYAGRLTRQITDAGVYVYQQTGLKS</sequence>
<dbReference type="InterPro" id="IPR050662">
    <property type="entry name" value="Sec-metab_biosynth-thioest"/>
</dbReference>
<dbReference type="InterPro" id="IPR001279">
    <property type="entry name" value="Metallo-B-lactamas"/>
</dbReference>
<dbReference type="InterPro" id="IPR036866">
    <property type="entry name" value="RibonucZ/Hydroxyglut_hydro"/>
</dbReference>
<accession>A0A1M5MHQ0</accession>
<feature type="domain" description="Metallo-beta-lactamase" evidence="1">
    <location>
        <begin position="35"/>
        <end position="249"/>
    </location>
</feature>
<dbReference type="RefSeq" id="WP_073323863.1">
    <property type="nucleotide sequence ID" value="NZ_FQWD01000004.1"/>
</dbReference>
<dbReference type="InterPro" id="IPR048933">
    <property type="entry name" value="B_lactamase-like_C"/>
</dbReference>
<evidence type="ECO:0000313" key="2">
    <source>
        <dbReference type="EMBL" id="SHG76642.1"/>
    </source>
</evidence>
<dbReference type="OrthoDB" id="9815874at2"/>
<dbReference type="InterPro" id="IPR036388">
    <property type="entry name" value="WH-like_DNA-bd_sf"/>
</dbReference>
<dbReference type="EMBL" id="FQWD01000004">
    <property type="protein sequence ID" value="SHG76642.1"/>
    <property type="molecule type" value="Genomic_DNA"/>
</dbReference>
<dbReference type="Pfam" id="PF21221">
    <property type="entry name" value="B_lactamase-like_C"/>
    <property type="match status" value="1"/>
</dbReference>
<reference evidence="3" key="1">
    <citation type="submission" date="2016-11" db="EMBL/GenBank/DDBJ databases">
        <authorList>
            <person name="Varghese N."/>
            <person name="Submissions S."/>
        </authorList>
    </citation>
    <scope>NUCLEOTIDE SEQUENCE [LARGE SCALE GENOMIC DNA]</scope>
    <source>
        <strain evidence="3">CGMCC 1.8995</strain>
    </source>
</reference>
<dbReference type="PANTHER" id="PTHR23131">
    <property type="entry name" value="ENDORIBONUCLEASE LACTB2"/>
    <property type="match status" value="1"/>
</dbReference>
<dbReference type="Proteomes" id="UP000184520">
    <property type="component" value="Unassembled WGS sequence"/>
</dbReference>
<proteinExistence type="predicted"/>
<evidence type="ECO:0000313" key="3">
    <source>
        <dbReference type="Proteomes" id="UP000184520"/>
    </source>
</evidence>
<dbReference type="AlphaFoldDB" id="A0A1M5MHQ0"/>
<dbReference type="SUPFAM" id="SSF56281">
    <property type="entry name" value="Metallo-hydrolase/oxidoreductase"/>
    <property type="match status" value="1"/>
</dbReference>
<dbReference type="Gene3D" id="3.60.15.10">
    <property type="entry name" value="Ribonuclease Z/Hydroxyacylglutathione hydrolase-like"/>
    <property type="match status" value="1"/>
</dbReference>
<organism evidence="2 3">
    <name type="scientific">Marisediminitalea aggregata</name>
    <dbReference type="NCBI Taxonomy" id="634436"/>
    <lineage>
        <taxon>Bacteria</taxon>
        <taxon>Pseudomonadati</taxon>
        <taxon>Pseudomonadota</taxon>
        <taxon>Gammaproteobacteria</taxon>
        <taxon>Alteromonadales</taxon>
        <taxon>Alteromonadaceae</taxon>
        <taxon>Marisediminitalea</taxon>
    </lineage>
</organism>
<dbReference type="Gene3D" id="1.10.10.10">
    <property type="entry name" value="Winged helix-like DNA-binding domain superfamily/Winged helix DNA-binding domain"/>
    <property type="match status" value="1"/>
</dbReference>
<dbReference type="Pfam" id="PF00753">
    <property type="entry name" value="Lactamase_B"/>
    <property type="match status" value="1"/>
</dbReference>
<evidence type="ECO:0000259" key="1">
    <source>
        <dbReference type="SMART" id="SM00849"/>
    </source>
</evidence>
<name>A0A1M5MHQ0_9ALTE</name>
<dbReference type="STRING" id="634436.SAMN05216361_3030"/>
<protein>
    <submittedName>
        <fullName evidence="2">Glyoxylase, beta-lactamase superfamily II</fullName>
    </submittedName>
</protein>
<dbReference type="SMART" id="SM00849">
    <property type="entry name" value="Lactamase_B"/>
    <property type="match status" value="1"/>
</dbReference>
<dbReference type="PANTHER" id="PTHR23131:SF4">
    <property type="entry name" value="METALLO-BETA-LACTAMASE SUPERFAMILY POTEIN"/>
    <property type="match status" value="1"/>
</dbReference>